<evidence type="ECO:0000256" key="1">
    <source>
        <dbReference type="SAM" id="MobiDB-lite"/>
    </source>
</evidence>
<comment type="caution">
    <text evidence="2">The sequence shown here is derived from an EMBL/GenBank/DDBJ whole genome shotgun (WGS) entry which is preliminary data.</text>
</comment>
<keyword evidence="3" id="KW-1185">Reference proteome</keyword>
<feature type="region of interest" description="Disordered" evidence="1">
    <location>
        <begin position="99"/>
        <end position="126"/>
    </location>
</feature>
<evidence type="ECO:0000313" key="2">
    <source>
        <dbReference type="EMBL" id="KAJ5709439.1"/>
    </source>
</evidence>
<name>A0AAD6HDT3_9EURO</name>
<accession>A0AAD6HDT3</accession>
<dbReference type="Proteomes" id="UP001215712">
    <property type="component" value="Unassembled WGS sequence"/>
</dbReference>
<protein>
    <submittedName>
        <fullName evidence="2">Uncharacterized protein</fullName>
    </submittedName>
</protein>
<sequence>MNEKVDTNLKGAQSKRSRMSSIGGFAKTTRDLADLTAAAMSEKVLGKVSASPILIDTWNFPDGLSESEEIAQALAKVESLGATVTHDAPLTTLGDLVEKHGAPELGPVGGTRPSTQGVGARVSNLK</sequence>
<dbReference type="EMBL" id="JAQJAN010000019">
    <property type="protein sequence ID" value="KAJ5709439.1"/>
    <property type="molecule type" value="Genomic_DNA"/>
</dbReference>
<feature type="region of interest" description="Disordered" evidence="1">
    <location>
        <begin position="1"/>
        <end position="22"/>
    </location>
</feature>
<proteinExistence type="predicted"/>
<dbReference type="AlphaFoldDB" id="A0AAD6HDT3"/>
<evidence type="ECO:0000313" key="3">
    <source>
        <dbReference type="Proteomes" id="UP001215712"/>
    </source>
</evidence>
<organism evidence="2 3">
    <name type="scientific">Penicillium malachiteum</name>
    <dbReference type="NCBI Taxonomy" id="1324776"/>
    <lineage>
        <taxon>Eukaryota</taxon>
        <taxon>Fungi</taxon>
        <taxon>Dikarya</taxon>
        <taxon>Ascomycota</taxon>
        <taxon>Pezizomycotina</taxon>
        <taxon>Eurotiomycetes</taxon>
        <taxon>Eurotiomycetidae</taxon>
        <taxon>Eurotiales</taxon>
        <taxon>Aspergillaceae</taxon>
        <taxon>Penicillium</taxon>
    </lineage>
</organism>
<gene>
    <name evidence="2" type="ORF">N7493_010773</name>
</gene>
<reference evidence="2" key="1">
    <citation type="journal article" date="2023" name="IMA Fungus">
        <title>Comparative genomic study of the Penicillium genus elucidates a diverse pangenome and 15 lateral gene transfer events.</title>
        <authorList>
            <person name="Petersen C."/>
            <person name="Sorensen T."/>
            <person name="Nielsen M.R."/>
            <person name="Sondergaard T.E."/>
            <person name="Sorensen J.L."/>
            <person name="Fitzpatrick D.A."/>
            <person name="Frisvad J.C."/>
            <person name="Nielsen K.L."/>
        </authorList>
    </citation>
    <scope>NUCLEOTIDE SEQUENCE</scope>
    <source>
        <strain evidence="2">IBT 17514</strain>
    </source>
</reference>
<reference evidence="2" key="2">
    <citation type="submission" date="2023-01" db="EMBL/GenBank/DDBJ databases">
        <authorList>
            <person name="Petersen C."/>
        </authorList>
    </citation>
    <scope>NUCLEOTIDE SEQUENCE</scope>
    <source>
        <strain evidence="2">IBT 17514</strain>
    </source>
</reference>